<dbReference type="PANTHER" id="PTHR11938">
    <property type="entry name" value="FAD NADPH DEHYDROGENASE/OXIDOREDUCTASE"/>
    <property type="match status" value="1"/>
</dbReference>
<comment type="pathway">
    <text evidence="14">Amino-acid biosynthesis.</text>
</comment>
<dbReference type="PANTHER" id="PTHR11938:SF133">
    <property type="entry name" value="GLUTAMATE SYNTHASE (NADH)"/>
    <property type="match status" value="1"/>
</dbReference>
<dbReference type="InterPro" id="IPR002489">
    <property type="entry name" value="Glu_synth_asu_C"/>
</dbReference>
<dbReference type="InterPro" id="IPR006982">
    <property type="entry name" value="Glu_synth_centr_N"/>
</dbReference>
<comment type="cofactor">
    <cofactor evidence="2">
        <name>[3Fe-4S] cluster</name>
        <dbReference type="ChEBI" id="CHEBI:21137"/>
    </cofactor>
</comment>
<evidence type="ECO:0000259" key="15">
    <source>
        <dbReference type="PROSITE" id="PS51278"/>
    </source>
</evidence>
<dbReference type="SUPFAM" id="SSF51395">
    <property type="entry name" value="FMN-linked oxidoreductases"/>
    <property type="match status" value="1"/>
</dbReference>
<comment type="caution">
    <text evidence="16">The sequence shown here is derived from an EMBL/GenBank/DDBJ whole genome shotgun (WGS) entry which is preliminary data.</text>
</comment>
<dbReference type="InterPro" id="IPR029055">
    <property type="entry name" value="Ntn_hydrolases_N"/>
</dbReference>
<evidence type="ECO:0000256" key="10">
    <source>
        <dbReference type="ARBA" id="ARBA00023004"/>
    </source>
</evidence>
<evidence type="ECO:0000256" key="5">
    <source>
        <dbReference type="ARBA" id="ARBA00022630"/>
    </source>
</evidence>
<keyword evidence="9" id="KW-0560">Oxidoreductase</keyword>
<dbReference type="SUPFAM" id="SSF69336">
    <property type="entry name" value="Alpha subunit of glutamate synthase, C-terminal domain"/>
    <property type="match status" value="1"/>
</dbReference>
<evidence type="ECO:0000256" key="14">
    <source>
        <dbReference type="ARBA" id="ARBA00029440"/>
    </source>
</evidence>
<dbReference type="Pfam" id="PF00310">
    <property type="entry name" value="GATase_2"/>
    <property type="match status" value="1"/>
</dbReference>
<name>A0ABN1XKF5_9PSEU</name>
<organism evidence="16 17">
    <name type="scientific">Pseudonocardia kongjuensis</name>
    <dbReference type="NCBI Taxonomy" id="102227"/>
    <lineage>
        <taxon>Bacteria</taxon>
        <taxon>Bacillati</taxon>
        <taxon>Actinomycetota</taxon>
        <taxon>Actinomycetes</taxon>
        <taxon>Pseudonocardiales</taxon>
        <taxon>Pseudonocardiaceae</taxon>
        <taxon>Pseudonocardia</taxon>
    </lineage>
</organism>
<dbReference type="RefSeq" id="WP_344019604.1">
    <property type="nucleotide sequence ID" value="NZ_BAAAJK010000005.1"/>
</dbReference>
<comment type="similarity">
    <text evidence="3">Belongs to the glutamate synthase family.</text>
</comment>
<keyword evidence="10" id="KW-0408">Iron</keyword>
<dbReference type="EMBL" id="BAAAJK010000005">
    <property type="protein sequence ID" value="GAA1383982.1"/>
    <property type="molecule type" value="Genomic_DNA"/>
</dbReference>
<evidence type="ECO:0000256" key="8">
    <source>
        <dbReference type="ARBA" id="ARBA00022962"/>
    </source>
</evidence>
<evidence type="ECO:0000256" key="1">
    <source>
        <dbReference type="ARBA" id="ARBA00001917"/>
    </source>
</evidence>
<sequence>MRAPSRPAGLHDPAAELSSCGVGLIVRKDGVQTHNVLVHAHRALCAVPHRGGMSAEGIGDGGGVSVDLSVRFFSALAGRELTARRFGVGNVFLPTDADRAGAAEKLVTATLERHGCTVLAVRDVPTDPSALRPAAVQQQLPIRQWIFTVPDGADSDRLTHRCLLDVEALAYTDPELAGLYPLSLSTRTQVLKGRLNSWEVLRWFTDLTDPAHEVSSLYFHTRFSTNTDPHPTMAQPFRLLAHNGELNTDRKNRIADDALAAARGDRIVRPPGQSDSARFDQTLHARVAGDGVDLVAAVVAMMPPAWENDRSLPAPVRAMLEYHSLVEEINDGPAAVVFSDGDVTGARLDRLGLRPLRTCETDEYLTVSSEAGQFDLPAERVLRRGRIEAGGMLWWSATERRSYDTAQTLELLASRADYPALLAAARTGLGELPAPDGEPEAGSELTVHQRYVAYGLDSEAFRFLLDPMLTDGAERVSAMGYGNAINALTDREGGVARYFTQRFAQVTNPPLDPIREADGMSLRVALGARPVADGDPFHRIVLDSPLLDDAGLARLRSGTVVPVAGFDLLHTPGDLEAAIESLRAEVVAFARAGGGIALLDDGALSPQRAAIPVVLGVAAVNRALIEAGLRPAVSLVVATGQVCSSHHLAVVLGFGASAVHPHAVRLRAAESGDPAAFGRFRRAAEKALLKTMARVGLCTAESYVAGEFFEPGYLDTDDPVLHRWFPDLDAPVGGVGFAAIERSAADWHHRALTVTGPDDVPQLGLFKERTDGAGHSYGVTAVRAFTGLTDERAALTAGAVDPSLRLLPLAGLADAFGLHDEAYTHTGLRALTAAEIDDFTITPGYREFAAELARERERRPSALRDVLVLPVDLRDGVDRLDRIDARGTATVVVRGLRRDGDRLLVDDGDARPLARYLADRFGPEIDAAADGPAVHVRSASGAAADWLDRLVTAPDPVPLAEVQPASEITRTLASGAMSHGALVAGAHEAVAHGTNMVGALSNCGEGGEARSRFGTIRGSRIKQFASGRFGVWAGYLADPMLEQIEIKIAQGAKPGEGGQLPGRKVTVEIAAARGATPGVELVSPPPHHDTYSIEDLAQLIHDATAARVKVVVKLVSSEGIGTIAVGVAKAGAHVVNVAGNTGGTGAAAVTSLKFAGRSAEVGIAEVHQALSAHGLRDAVELRCSGAHQTAGDVVVSALLGADGFEFGTSALMMLRCVMAKNCNVRCPAGITTNAEAFDGDPRALAQYLLNVAHEVREILAGLGLRSLREARGRTDLLHLAAHPAIVARLDLRRLLHPVRREQIADPVRVGAEHAHDESWSATVRDALARHAPGVDIDGGELGNRHRSVGGRLAVDVERMLEHERIEAPALTDDRGRRFLPDRYVRIRTRGAAGQSFGLLCNDGMWLEHTGTANDGVGKAACGGTVAVRSPGGSPGAGRGPGENVLIGNFALFGATGGRLFVEGEAGDRFAVRNSGASAVVEGLGDFGCEYMTGGAVLNLGTAGAGLGNGMSGGFLYQYDPGRVAAFSTDSVDVAPVGGFHETAVRLLLGWHVEATGSALGARLLEHWATERAHVLVATPRALRLYQDADAVLAANSRAELVDELADALAAHQLRRHKLAQRDGVPVAGGAVPTDPDERMYALVNGLTVQRIAEDVARRRGADPRTLLLTEDHAVRARLVRYARDALTGYDDGELAVLVSAKRVGDLKAALARRDVYGTDSPGTFGWIIARDAANTAALGRIPGFEELFAARATPDLVAAP</sequence>
<dbReference type="Proteomes" id="UP001501414">
    <property type="component" value="Unassembled WGS sequence"/>
</dbReference>
<dbReference type="CDD" id="cd00713">
    <property type="entry name" value="GltS"/>
    <property type="match status" value="1"/>
</dbReference>
<keyword evidence="11" id="KW-0411">Iron-sulfur</keyword>
<dbReference type="InterPro" id="IPR036485">
    <property type="entry name" value="Glu_synth_asu_C_sf"/>
</dbReference>
<evidence type="ECO:0000256" key="9">
    <source>
        <dbReference type="ARBA" id="ARBA00023002"/>
    </source>
</evidence>
<reference evidence="16 17" key="1">
    <citation type="journal article" date="2019" name="Int. J. Syst. Evol. Microbiol.">
        <title>The Global Catalogue of Microorganisms (GCM) 10K type strain sequencing project: providing services to taxonomists for standard genome sequencing and annotation.</title>
        <authorList>
            <consortium name="The Broad Institute Genomics Platform"/>
            <consortium name="The Broad Institute Genome Sequencing Center for Infectious Disease"/>
            <person name="Wu L."/>
            <person name="Ma J."/>
        </authorList>
    </citation>
    <scope>NUCLEOTIDE SEQUENCE [LARGE SCALE GENOMIC DNA]</scope>
    <source>
        <strain evidence="16 17">JCM 11896</strain>
    </source>
</reference>
<evidence type="ECO:0000256" key="2">
    <source>
        <dbReference type="ARBA" id="ARBA00001927"/>
    </source>
</evidence>
<evidence type="ECO:0000256" key="6">
    <source>
        <dbReference type="ARBA" id="ARBA00022643"/>
    </source>
</evidence>
<dbReference type="InterPro" id="IPR013785">
    <property type="entry name" value="Aldolase_TIM"/>
</dbReference>
<evidence type="ECO:0000256" key="12">
    <source>
        <dbReference type="ARBA" id="ARBA00023164"/>
    </source>
</evidence>
<dbReference type="PROSITE" id="PS51278">
    <property type="entry name" value="GATASE_TYPE_2"/>
    <property type="match status" value="1"/>
</dbReference>
<dbReference type="Pfam" id="PF01645">
    <property type="entry name" value="Glu_synthase"/>
    <property type="match status" value="1"/>
</dbReference>
<dbReference type="Pfam" id="PF04898">
    <property type="entry name" value="Glu_syn_central"/>
    <property type="match status" value="1"/>
</dbReference>
<dbReference type="Pfam" id="PF01493">
    <property type="entry name" value="GXGXG"/>
    <property type="match status" value="1"/>
</dbReference>
<dbReference type="Gene3D" id="3.20.20.70">
    <property type="entry name" value="Aldolase class I"/>
    <property type="match status" value="2"/>
</dbReference>
<keyword evidence="6" id="KW-0288">FMN</keyword>
<dbReference type="Gene3D" id="3.60.20.10">
    <property type="entry name" value="Glutamine Phosphoribosylpyrophosphate, subunit 1, domain 1"/>
    <property type="match status" value="1"/>
</dbReference>
<evidence type="ECO:0000256" key="11">
    <source>
        <dbReference type="ARBA" id="ARBA00023014"/>
    </source>
</evidence>
<keyword evidence="8" id="KW-0315">Glutamine amidotransferase</keyword>
<evidence type="ECO:0000256" key="4">
    <source>
        <dbReference type="ARBA" id="ARBA00022605"/>
    </source>
</evidence>
<evidence type="ECO:0000313" key="16">
    <source>
        <dbReference type="EMBL" id="GAA1383982.1"/>
    </source>
</evidence>
<comment type="cofactor">
    <cofactor evidence="1">
        <name>FMN</name>
        <dbReference type="ChEBI" id="CHEBI:58210"/>
    </cofactor>
</comment>
<evidence type="ECO:0000256" key="7">
    <source>
        <dbReference type="ARBA" id="ARBA00022723"/>
    </source>
</evidence>
<dbReference type="Gene3D" id="2.160.20.60">
    <property type="entry name" value="Glutamate synthase, alpha subunit, C-terminal domain"/>
    <property type="match status" value="1"/>
</dbReference>
<dbReference type="InterPro" id="IPR002932">
    <property type="entry name" value="Glu_synthdom"/>
</dbReference>
<protein>
    <submittedName>
        <fullName evidence="16">Glutamate synthase-related protein</fullName>
    </submittedName>
</protein>
<gene>
    <name evidence="16" type="ORF">GCM10009613_14120</name>
</gene>
<keyword evidence="7" id="KW-0479">Metal-binding</keyword>
<keyword evidence="13" id="KW-0003">3Fe-4S</keyword>
<dbReference type="SUPFAM" id="SSF56235">
    <property type="entry name" value="N-terminal nucleophile aminohydrolases (Ntn hydrolases)"/>
    <property type="match status" value="1"/>
</dbReference>
<accession>A0ABN1XKF5</accession>
<dbReference type="InterPro" id="IPR050711">
    <property type="entry name" value="ET-N_metabolism_enzyme"/>
</dbReference>
<feature type="domain" description="Glutamine amidotransferase type-2" evidence="15">
    <location>
        <begin position="20"/>
        <end position="398"/>
    </location>
</feature>
<keyword evidence="4" id="KW-0028">Amino-acid biosynthesis</keyword>
<keyword evidence="17" id="KW-1185">Reference proteome</keyword>
<proteinExistence type="inferred from homology"/>
<keyword evidence="12" id="KW-0314">Glutamate biosynthesis</keyword>
<dbReference type="CDD" id="cd02808">
    <property type="entry name" value="GltS_FMN"/>
    <property type="match status" value="1"/>
</dbReference>
<dbReference type="InterPro" id="IPR017932">
    <property type="entry name" value="GATase_2_dom"/>
</dbReference>
<evidence type="ECO:0000313" key="17">
    <source>
        <dbReference type="Proteomes" id="UP001501414"/>
    </source>
</evidence>
<evidence type="ECO:0000256" key="13">
    <source>
        <dbReference type="ARBA" id="ARBA00023291"/>
    </source>
</evidence>
<evidence type="ECO:0000256" key="3">
    <source>
        <dbReference type="ARBA" id="ARBA00009716"/>
    </source>
</evidence>
<keyword evidence="5" id="KW-0285">Flavoprotein</keyword>